<evidence type="ECO:0008006" key="3">
    <source>
        <dbReference type="Google" id="ProtNLM"/>
    </source>
</evidence>
<reference evidence="1 2" key="1">
    <citation type="submission" date="2016-10" db="EMBL/GenBank/DDBJ databases">
        <authorList>
            <person name="de Groot N.N."/>
        </authorList>
    </citation>
    <scope>NUCLEOTIDE SEQUENCE [LARGE SCALE GENOMIC DNA]</scope>
    <source>
        <strain evidence="1 2">DSM 23553</strain>
    </source>
</reference>
<accession>A0A1H5LRV8</accession>
<dbReference type="AlphaFoldDB" id="A0A1H5LRV8"/>
<name>A0A1H5LRV8_9FLAO</name>
<evidence type="ECO:0000313" key="2">
    <source>
        <dbReference type="Proteomes" id="UP000199448"/>
    </source>
</evidence>
<protein>
    <recommendedName>
        <fullName evidence="3">DUF1569 domain-containing protein</fullName>
    </recommendedName>
</protein>
<organism evidence="1 2">
    <name type="scientific">Salinimicrobium catena</name>
    <dbReference type="NCBI Taxonomy" id="390640"/>
    <lineage>
        <taxon>Bacteria</taxon>
        <taxon>Pseudomonadati</taxon>
        <taxon>Bacteroidota</taxon>
        <taxon>Flavobacteriia</taxon>
        <taxon>Flavobacteriales</taxon>
        <taxon>Flavobacteriaceae</taxon>
        <taxon>Salinimicrobium</taxon>
    </lineage>
</organism>
<dbReference type="Proteomes" id="UP000199448">
    <property type="component" value="Unassembled WGS sequence"/>
</dbReference>
<dbReference type="OrthoDB" id="981199at2"/>
<dbReference type="STRING" id="390640.SAMN04488034_102396"/>
<sequence>MALNLDLIQAQLNEMKEYISEKDIKNSSVSSAPVEWHLSHSLKVINNIISSLESSDPGNFKKEFSFWKVVIFLTRKIPRGRARSPKAVLPPEDITLEHLKGEWSKAKQNVSLINSFPGKAHFEHPYFKHLDRNQTKKFLEIHTEHHLKIIREILEKG</sequence>
<evidence type="ECO:0000313" key="1">
    <source>
        <dbReference type="EMBL" id="SEE79803.1"/>
    </source>
</evidence>
<dbReference type="RefSeq" id="WP_093112716.1">
    <property type="nucleotide sequence ID" value="NZ_FNGG01000002.1"/>
</dbReference>
<dbReference type="EMBL" id="FNUG01000002">
    <property type="protein sequence ID" value="SEE79803.1"/>
    <property type="molecule type" value="Genomic_DNA"/>
</dbReference>
<dbReference type="Gene3D" id="1.20.120.450">
    <property type="entry name" value="dinb family like domain"/>
    <property type="match status" value="1"/>
</dbReference>
<dbReference type="InterPro" id="IPR034660">
    <property type="entry name" value="DinB/YfiT-like"/>
</dbReference>
<proteinExistence type="predicted"/>
<gene>
    <name evidence="1" type="ORF">SAMN04488034_102396</name>
</gene>
<keyword evidence="2" id="KW-1185">Reference proteome</keyword>